<dbReference type="PANTHER" id="PTHR11757:SF19">
    <property type="entry name" value="PROLYL ENDOPEPTIDASE-LIKE"/>
    <property type="match status" value="1"/>
</dbReference>
<dbReference type="Pfam" id="PF02897">
    <property type="entry name" value="Peptidase_S9_N"/>
    <property type="match status" value="1"/>
</dbReference>
<dbReference type="SUPFAM" id="SSF53474">
    <property type="entry name" value="alpha/beta-Hydrolases"/>
    <property type="match status" value="1"/>
</dbReference>
<dbReference type="Proteomes" id="UP000586827">
    <property type="component" value="Unassembled WGS sequence"/>
</dbReference>
<dbReference type="InterPro" id="IPR002470">
    <property type="entry name" value="Peptidase_S9A"/>
</dbReference>
<dbReference type="GO" id="GO:0004252">
    <property type="term" value="F:serine-type endopeptidase activity"/>
    <property type="evidence" value="ECO:0007669"/>
    <property type="project" value="InterPro"/>
</dbReference>
<dbReference type="Gene3D" id="2.130.10.120">
    <property type="entry name" value="Prolyl oligopeptidase, N-terminal domain"/>
    <property type="match status" value="1"/>
</dbReference>
<dbReference type="EMBL" id="JABELX010000024">
    <property type="protein sequence ID" value="NNH75594.1"/>
    <property type="molecule type" value="Genomic_DNA"/>
</dbReference>
<evidence type="ECO:0000256" key="3">
    <source>
        <dbReference type="ARBA" id="ARBA00022801"/>
    </source>
</evidence>
<dbReference type="PANTHER" id="PTHR11757">
    <property type="entry name" value="PROTEASE FAMILY S9A OLIGOPEPTIDASE"/>
    <property type="match status" value="1"/>
</dbReference>
<proteinExistence type="inferred from homology"/>
<organism evidence="7 8">
    <name type="scientific">Nocardia uniformis</name>
    <dbReference type="NCBI Taxonomy" id="53432"/>
    <lineage>
        <taxon>Bacteria</taxon>
        <taxon>Bacillati</taxon>
        <taxon>Actinomycetota</taxon>
        <taxon>Actinomycetes</taxon>
        <taxon>Mycobacteriales</taxon>
        <taxon>Nocardiaceae</taxon>
        <taxon>Nocardia</taxon>
    </lineage>
</organism>
<protein>
    <submittedName>
        <fullName evidence="7">S9 family peptidase</fullName>
    </submittedName>
</protein>
<gene>
    <name evidence="7" type="ORF">HLB23_38065</name>
</gene>
<keyword evidence="2" id="KW-0645">Protease</keyword>
<dbReference type="Gene3D" id="3.40.50.1820">
    <property type="entry name" value="alpha/beta hydrolase"/>
    <property type="match status" value="1"/>
</dbReference>
<evidence type="ECO:0000259" key="5">
    <source>
        <dbReference type="Pfam" id="PF00326"/>
    </source>
</evidence>
<dbReference type="Pfam" id="PF00326">
    <property type="entry name" value="Peptidase_S9"/>
    <property type="match status" value="1"/>
</dbReference>
<dbReference type="InterPro" id="IPR001375">
    <property type="entry name" value="Peptidase_S9_cat"/>
</dbReference>
<feature type="domain" description="Peptidase S9 prolyl oligopeptidase catalytic" evidence="5">
    <location>
        <begin position="512"/>
        <end position="727"/>
    </location>
</feature>
<dbReference type="PRINTS" id="PR00862">
    <property type="entry name" value="PROLIGOPTASE"/>
</dbReference>
<dbReference type="InterPro" id="IPR029058">
    <property type="entry name" value="AB_hydrolase_fold"/>
</dbReference>
<evidence type="ECO:0000259" key="6">
    <source>
        <dbReference type="Pfam" id="PF02897"/>
    </source>
</evidence>
<evidence type="ECO:0000256" key="4">
    <source>
        <dbReference type="ARBA" id="ARBA00022825"/>
    </source>
</evidence>
<accession>A0A849CAE7</accession>
<dbReference type="SUPFAM" id="SSF50993">
    <property type="entry name" value="Peptidase/esterase 'gauge' domain"/>
    <property type="match status" value="1"/>
</dbReference>
<evidence type="ECO:0000256" key="2">
    <source>
        <dbReference type="ARBA" id="ARBA00022670"/>
    </source>
</evidence>
<dbReference type="RefSeq" id="WP_067519918.1">
    <property type="nucleotide sequence ID" value="NZ_JABELX010000024.1"/>
</dbReference>
<dbReference type="InterPro" id="IPR023302">
    <property type="entry name" value="Pept_S9A_N"/>
</dbReference>
<evidence type="ECO:0000313" key="7">
    <source>
        <dbReference type="EMBL" id="NNH75594.1"/>
    </source>
</evidence>
<dbReference type="GO" id="GO:0006508">
    <property type="term" value="P:proteolysis"/>
    <property type="evidence" value="ECO:0007669"/>
    <property type="project" value="UniProtKB-KW"/>
</dbReference>
<evidence type="ECO:0000313" key="8">
    <source>
        <dbReference type="Proteomes" id="UP000586827"/>
    </source>
</evidence>
<keyword evidence="8" id="KW-1185">Reference proteome</keyword>
<dbReference type="InterPro" id="IPR051543">
    <property type="entry name" value="Serine_Peptidase_S9A"/>
</dbReference>
<reference evidence="7 8" key="1">
    <citation type="submission" date="2020-05" db="EMBL/GenBank/DDBJ databases">
        <title>MicrobeNet Type strains.</title>
        <authorList>
            <person name="Nicholson A.C."/>
        </authorList>
    </citation>
    <scope>NUCLEOTIDE SEQUENCE [LARGE SCALE GENOMIC DNA]</scope>
    <source>
        <strain evidence="7 8">JCM 3224</strain>
    </source>
</reference>
<comment type="similarity">
    <text evidence="1">Belongs to the peptidase S9A family.</text>
</comment>
<name>A0A849CAE7_9NOCA</name>
<dbReference type="AlphaFoldDB" id="A0A849CAE7"/>
<feature type="domain" description="Peptidase S9A N-terminal" evidence="6">
    <location>
        <begin position="23"/>
        <end position="441"/>
    </location>
</feature>
<evidence type="ECO:0000256" key="1">
    <source>
        <dbReference type="ARBA" id="ARBA00005228"/>
    </source>
</evidence>
<comment type="caution">
    <text evidence="7">The sequence shown here is derived from an EMBL/GenBank/DDBJ whole genome shotgun (WGS) entry which is preliminary data.</text>
</comment>
<keyword evidence="4" id="KW-0720">Serine protease</keyword>
<sequence length="731" mass="81001">MALDSGSAANSDSGATVTAPIAKTVPTERAHHGDVFIDEYEWLRDKESPEVISYLEAENAYTEAQTEHLAPVREKIFDEIKSRTQETDLSVPTRMGDWWYYSRSFEGKQYGVHCRCPIGAPDDWTPPQLEAGAEVPGEQVLLDSNELAEGHDFFALGAFSLSHAGDLLAYSVDTVGDERYALRFKNLETGEPLADEIPGTAPGATWSLDGTHVFYQTVDESWRPDTVWRHRLGTVQDADVKVFHEPDERYWVSIGATRSEKYLVVWVGSKITTEGWILESDNPEGEFRVLMPRRDGVEYSAEHAVIGGEDRLLILHNDVVDGVKAENFVLTEAPVADPENQTILIGHRDDVRLEDIDAFSDKLVLSYRRDALPRVAMWPLTSDGYGELKEIPFGLELFSAGLGSNPEWEQPTLRMGVTSFITPTRVFDYVPETGEMLLRKEQPVLGGFDAGEYEQHRDWAVAADGTRIPISIVKRKDDGRRAESDDRSASSAPKPLLLYGYGSYEASIDPGFSVARLSLLDRGMVFAVAHVRGGGEMGRLWYEHGKTLTKKNTFTDFVSCAQHLVDTGVTSADRMIADGGSAGGLLVGAVANLAPELFAGILANVPFVDPLTSILDPSLPLTVIEWDEWGNPLEDKEVYEYMKSYSPYENLAAVNYPAILSITSLNDTRVLYVEPAKWVAKLRATKKGDSQLLLKTEMSAGHGGVSGRYEKWKEVAFEFAWVLDTVGLADR</sequence>
<keyword evidence="3" id="KW-0378">Hydrolase</keyword>